<dbReference type="InterPro" id="IPR007833">
    <property type="entry name" value="Capsule_polysaccharide_synth"/>
</dbReference>
<dbReference type="CDD" id="cd16441">
    <property type="entry name" value="beta_Kdo_transferase_KpsS"/>
    <property type="match status" value="1"/>
</dbReference>
<dbReference type="EMBL" id="WIND01000001">
    <property type="protein sequence ID" value="MSU88101.1"/>
    <property type="molecule type" value="Genomic_DNA"/>
</dbReference>
<evidence type="ECO:0000313" key="1">
    <source>
        <dbReference type="EMBL" id="MSU88101.1"/>
    </source>
</evidence>
<keyword evidence="2" id="KW-1185">Reference proteome</keyword>
<sequence>MSDRYFLFLQGPHGPFFGDLARQLRLAGTQVHRIGFNAGDQHYWPHRDAYTPFLRDVSEWEAVLSAFLDVNPVTDLVLYGDTRPVHAIARRVARLRGLSVHCFEEGYLRPYWVTYERDGVNGNSRLMNMQVSEMRAMLGCNPDKLPEAPAQWGSIYHHMWYGALYHWRILFANRRYRCFRPHRTISVKREWSLYIKRLALLPLHTLERRVETRKLKTSGANYHLVLLQLAHDSSFRDHSDFQHISDFIDLCCKGFARGAPPHHRLVFKTHPLEDGREPLFRLIMAAARRHGIAGRVQMIRGGRLGEMLDNASTAVTVNSTAGQQALWRGLPLRAFGRSVYDKPELVSHQPIDEFFANPRRPDLDAYMAYRQFLLQTSQFPGGFYTASGRADALRHVIDVMLADRDPYQSVAWRSESARPQLRTEAG</sequence>
<reference evidence="1 2" key="1">
    <citation type="submission" date="2019-10" db="EMBL/GenBank/DDBJ databases">
        <title>Cognatihalovulum marinum gen. nov. sp. nov., a new member of the family Rhodobacteraceae isolated from deep seawater of the Northwest Indian Ocean.</title>
        <authorList>
            <person name="Ruan C."/>
            <person name="Wang J."/>
            <person name="Zheng X."/>
            <person name="Song L."/>
            <person name="Zhu Y."/>
            <person name="Huang Y."/>
            <person name="Lu Z."/>
            <person name="Du W."/>
            <person name="Huang L."/>
            <person name="Dai X."/>
        </authorList>
    </citation>
    <scope>NUCLEOTIDE SEQUENCE [LARGE SCALE GENOMIC DNA]</scope>
    <source>
        <strain evidence="1 2">2CG4</strain>
    </source>
</reference>
<proteinExistence type="predicted"/>
<dbReference type="GO" id="GO:0000271">
    <property type="term" value="P:polysaccharide biosynthetic process"/>
    <property type="evidence" value="ECO:0007669"/>
    <property type="project" value="InterPro"/>
</dbReference>
<accession>A0A6L5YUY9</accession>
<dbReference type="GO" id="GO:0015774">
    <property type="term" value="P:polysaccharide transport"/>
    <property type="evidence" value="ECO:0007669"/>
    <property type="project" value="InterPro"/>
</dbReference>
<organism evidence="1 2">
    <name type="scientific">Halovulum marinum</name>
    <dbReference type="NCBI Taxonomy" id="2662447"/>
    <lineage>
        <taxon>Bacteria</taxon>
        <taxon>Pseudomonadati</taxon>
        <taxon>Pseudomonadota</taxon>
        <taxon>Alphaproteobacteria</taxon>
        <taxon>Rhodobacterales</taxon>
        <taxon>Paracoccaceae</taxon>
        <taxon>Halovulum</taxon>
    </lineage>
</organism>
<name>A0A6L5YUY9_9RHOB</name>
<dbReference type="RefSeq" id="WP_154443855.1">
    <property type="nucleotide sequence ID" value="NZ_WIND01000001.1"/>
</dbReference>
<evidence type="ECO:0000313" key="2">
    <source>
        <dbReference type="Proteomes" id="UP000474957"/>
    </source>
</evidence>
<gene>
    <name evidence="1" type="ORF">GE300_00550</name>
</gene>
<dbReference type="Proteomes" id="UP000474957">
    <property type="component" value="Unassembled WGS sequence"/>
</dbReference>
<comment type="caution">
    <text evidence="1">The sequence shown here is derived from an EMBL/GenBank/DDBJ whole genome shotgun (WGS) entry which is preliminary data.</text>
</comment>
<protein>
    <submittedName>
        <fullName evidence="1">Capsule biosynthesis protein CapA</fullName>
    </submittedName>
</protein>
<dbReference type="AlphaFoldDB" id="A0A6L5YUY9"/>
<dbReference type="Pfam" id="PF05159">
    <property type="entry name" value="Capsule_synth"/>
    <property type="match status" value="1"/>
</dbReference>